<sequence>QEVLFEAVVSAVPPGAGTPTGSVTLITSRGDSVVLPLDANGVARFTDATFPAGSYTADAFYSGDANFAPSSGADTHVVDRAATTTVITVTPTPSVFGEEILLRTVVTAVSPGAGVPTGTVVLTEPSGVFFTAELDEFGVAEVRTTELAVGSYSGTSAYQGDANFLPSSGAGTHVVNPADTTTTVTSTPDPTVFGQPTTFSATVAPVAPGGGTPTGQVTFTIDGTITLTGTLVGGTATVTDSTLPVGPHTISATYSGTGDAGFNSSTGTDTHQVDQAGTTTTVSSGPDPSSVGQPVVFTAAVTANAPGAGTPTGTVTFTITGHGTTTVPVDAGGTATLPVNTLPAGTQTATATYNGDTNYTPSTGTDTQQVLAALTTTTVTSSPDPSALGSPVTIQATVTTNPPATGTPTGSVTF</sequence>
<protein>
    <submittedName>
        <fullName evidence="1">Uncharacterized protein</fullName>
    </submittedName>
</protein>
<name>A0ACC4W2A0_STRFR</name>
<reference evidence="1" key="1">
    <citation type="submission" date="2015-07" db="EMBL/GenBank/DDBJ databases">
        <title>Draft genome sequence of Streptomyces fradiae, a resistant strain to nitron-oligomycin.</title>
        <authorList>
            <person name="Vatlin A.A."/>
            <person name="Bekker O.B."/>
            <person name="Danilenko V.N."/>
        </authorList>
    </citation>
    <scope>NUCLEOTIDE SEQUENCE</scope>
    <source>
        <strain evidence="1">Olg1-1</strain>
    </source>
</reference>
<keyword evidence="2" id="KW-1185">Reference proteome</keyword>
<comment type="caution">
    <text evidence="1">The sequence shown here is derived from an EMBL/GenBank/DDBJ whole genome shotgun (WGS) entry which is preliminary data.</text>
</comment>
<evidence type="ECO:0000313" key="1">
    <source>
        <dbReference type="EMBL" id="KNE78630.1"/>
    </source>
</evidence>
<gene>
    <name evidence="1" type="ORF">ADZ36_32245</name>
</gene>
<organism evidence="1 2">
    <name type="scientific">Streptomyces fradiae</name>
    <name type="common">Streptomyces roseoflavus</name>
    <dbReference type="NCBI Taxonomy" id="1906"/>
    <lineage>
        <taxon>Bacteria</taxon>
        <taxon>Bacillati</taxon>
        <taxon>Actinomycetota</taxon>
        <taxon>Actinomycetes</taxon>
        <taxon>Kitasatosporales</taxon>
        <taxon>Streptomycetaceae</taxon>
        <taxon>Streptomyces</taxon>
    </lineage>
</organism>
<dbReference type="Proteomes" id="UP000037185">
    <property type="component" value="Unassembled WGS sequence"/>
</dbReference>
<dbReference type="EMBL" id="LGSP01000183">
    <property type="protein sequence ID" value="KNE78630.1"/>
    <property type="molecule type" value="Genomic_DNA"/>
</dbReference>
<feature type="non-terminal residue" evidence="1">
    <location>
        <position position="1"/>
    </location>
</feature>
<feature type="non-terminal residue" evidence="1">
    <location>
        <position position="414"/>
    </location>
</feature>
<proteinExistence type="predicted"/>
<accession>A0ACC4W2A0</accession>
<evidence type="ECO:0000313" key="2">
    <source>
        <dbReference type="Proteomes" id="UP000037185"/>
    </source>
</evidence>